<dbReference type="STRING" id="45354.A0A1L0BWF5"/>
<keyword evidence="2" id="KW-0539">Nucleus</keyword>
<feature type="compositionally biased region" description="Polar residues" evidence="4">
    <location>
        <begin position="84"/>
        <end position="93"/>
    </location>
</feature>
<dbReference type="GO" id="GO:0005730">
    <property type="term" value="C:nucleolus"/>
    <property type="evidence" value="ECO:0007669"/>
    <property type="project" value="TreeGrafter"/>
</dbReference>
<evidence type="ECO:0000256" key="3">
    <source>
        <dbReference type="ARBA" id="ARBA00038335"/>
    </source>
</evidence>
<name>A0A1L0BWF5_9ASCO</name>
<dbReference type="PANTHER" id="PTHR44267">
    <property type="entry name" value="WD REPEAT-CONTAINING PROTEIN 43"/>
    <property type="match status" value="1"/>
</dbReference>
<organism evidence="6 7">
    <name type="scientific">Sungouiella intermedia</name>
    <dbReference type="NCBI Taxonomy" id="45354"/>
    <lineage>
        <taxon>Eukaryota</taxon>
        <taxon>Fungi</taxon>
        <taxon>Dikarya</taxon>
        <taxon>Ascomycota</taxon>
        <taxon>Saccharomycotina</taxon>
        <taxon>Pichiomycetes</taxon>
        <taxon>Metschnikowiaceae</taxon>
        <taxon>Sungouiella</taxon>
    </lineage>
</organism>
<dbReference type="InterPro" id="IPR007148">
    <property type="entry name" value="SSU_processome_Utp12"/>
</dbReference>
<dbReference type="Proteomes" id="UP000182334">
    <property type="component" value="Chromosome V"/>
</dbReference>
<dbReference type="InterPro" id="IPR036322">
    <property type="entry name" value="WD40_repeat_dom_sf"/>
</dbReference>
<dbReference type="PANTHER" id="PTHR44267:SF1">
    <property type="entry name" value="WD REPEAT-CONTAINING PROTEIN 43"/>
    <property type="match status" value="1"/>
</dbReference>
<evidence type="ECO:0000259" key="5">
    <source>
        <dbReference type="Pfam" id="PF04003"/>
    </source>
</evidence>
<dbReference type="InterPro" id="IPR052414">
    <property type="entry name" value="U3_snoRNA-assoc_WDR"/>
</dbReference>
<evidence type="ECO:0000256" key="1">
    <source>
        <dbReference type="ARBA" id="ARBA00004123"/>
    </source>
</evidence>
<evidence type="ECO:0000256" key="4">
    <source>
        <dbReference type="SAM" id="MobiDB-lite"/>
    </source>
</evidence>
<feature type="region of interest" description="Disordered" evidence="4">
    <location>
        <begin position="69"/>
        <end position="93"/>
    </location>
</feature>
<accession>A0A1L0BWF5</accession>
<gene>
    <name evidence="6" type="ORF">SAMEA4029010_CIC11G00000005265</name>
</gene>
<evidence type="ECO:0000313" key="7">
    <source>
        <dbReference type="Proteomes" id="UP000182334"/>
    </source>
</evidence>
<evidence type="ECO:0000313" key="6">
    <source>
        <dbReference type="EMBL" id="SGZ55673.1"/>
    </source>
</evidence>
<comment type="subcellular location">
    <subcellularLocation>
        <location evidence="1">Nucleus</location>
    </subcellularLocation>
</comment>
<dbReference type="AlphaFoldDB" id="A0A1L0BWF5"/>
<keyword evidence="7" id="KW-1185">Reference proteome</keyword>
<comment type="similarity">
    <text evidence="3">Belongs to the UTP5 family.</text>
</comment>
<dbReference type="GO" id="GO:0000462">
    <property type="term" value="P:maturation of SSU-rRNA from tricistronic rRNA transcript (SSU-rRNA, 5.8S rRNA, LSU-rRNA)"/>
    <property type="evidence" value="ECO:0007669"/>
    <property type="project" value="TreeGrafter"/>
</dbReference>
<feature type="domain" description="Small-subunit processome Utp12" evidence="5">
    <location>
        <begin position="408"/>
        <end position="515"/>
    </location>
</feature>
<feature type="region of interest" description="Disordered" evidence="4">
    <location>
        <begin position="528"/>
        <end position="547"/>
    </location>
</feature>
<dbReference type="Pfam" id="PF04003">
    <property type="entry name" value="Utp12"/>
    <property type="match status" value="1"/>
</dbReference>
<proteinExistence type="inferred from homology"/>
<reference evidence="6 7" key="1">
    <citation type="submission" date="2016-10" db="EMBL/GenBank/DDBJ databases">
        <authorList>
            <person name="de Groot N.N."/>
        </authorList>
    </citation>
    <scope>NUCLEOTIDE SEQUENCE [LARGE SCALE GENOMIC DNA]</scope>
    <source>
        <strain evidence="6 7">CBS 141442</strain>
    </source>
</reference>
<evidence type="ECO:0000256" key="2">
    <source>
        <dbReference type="ARBA" id="ARBA00023242"/>
    </source>
</evidence>
<dbReference type="EMBL" id="LT635760">
    <property type="protein sequence ID" value="SGZ55673.1"/>
    <property type="molecule type" value="Genomic_DNA"/>
</dbReference>
<sequence length="581" mass="63658">MSGAYSQVDATGAYLANVILKNGRNEVQIYPIAQHPGPLVVENLIKRFELDIDQNVVCSTWFSESSVTETPRKGKRRASEAESHVSNGSLNGNGHINGHTSTSLFAVALANGTVLVFSPNKDDAAYTITCIDSCVSLTRSTTSGHFWALSNSQVVSEVDVSSNTLVKLFKLGKTDAEVGKIWQTDFVVKKLGASALLVASSKVHLVDGTKSKKQVIGELAQEGNDESSLLPFAYMLPVSGSVVSLVRELSSTLILHDISKPENEPVTFESKCGTITRVEFLKNDTGVIFGDNGAEVVKVSNGITSCAIVKTNQPTIFFENIFFAAQNGVIGVWYDANQPRFVKLSDDIHFLGNYSIPIDYKSKTCDLDISTPEITFVASESTSINNIAPAELFSELSDLLLEETVSKKSVIKLCSSNDIEDNIKDTIRLFSQASECSVLVKNLFLIISHKVASETSKKSSLSMWLKWLLLAHGGYISKQEELASELKNLQSSLDNGMKMMPKLLALQGRLQLLKSQAELRERIRNQTMEEVEEESAEEAEHDTFNDTFNNTTNIEELIVYMNGENDDDFDSVSADINGTVE</sequence>
<dbReference type="OrthoDB" id="30195at2759"/>
<protein>
    <submittedName>
        <fullName evidence="6">CIC11C00000005265</fullName>
    </submittedName>
</protein>
<feature type="compositionally biased region" description="Acidic residues" evidence="4">
    <location>
        <begin position="529"/>
        <end position="540"/>
    </location>
</feature>
<dbReference type="SUPFAM" id="SSF50978">
    <property type="entry name" value="WD40 repeat-like"/>
    <property type="match status" value="1"/>
</dbReference>